<dbReference type="PANTHER" id="PTHR43792:SF1">
    <property type="entry name" value="N-ACETYLTRANSFERASE DOMAIN-CONTAINING PROTEIN"/>
    <property type="match status" value="1"/>
</dbReference>
<name>A0A9D1IPC4_9FIRM</name>
<dbReference type="PROSITE" id="PS51186">
    <property type="entry name" value="GNAT"/>
    <property type="match status" value="1"/>
</dbReference>
<dbReference type="Proteomes" id="UP000824082">
    <property type="component" value="Unassembled WGS sequence"/>
</dbReference>
<dbReference type="InterPro" id="IPR051531">
    <property type="entry name" value="N-acetyltransferase"/>
</dbReference>
<gene>
    <name evidence="2" type="ORF">IAD19_00085</name>
</gene>
<dbReference type="AlphaFoldDB" id="A0A9D1IPC4"/>
<evidence type="ECO:0000313" key="3">
    <source>
        <dbReference type="Proteomes" id="UP000824082"/>
    </source>
</evidence>
<comment type="caution">
    <text evidence="2">The sequence shown here is derived from an EMBL/GenBank/DDBJ whole genome shotgun (WGS) entry which is preliminary data.</text>
</comment>
<dbReference type="GO" id="GO:0016747">
    <property type="term" value="F:acyltransferase activity, transferring groups other than amino-acyl groups"/>
    <property type="evidence" value="ECO:0007669"/>
    <property type="project" value="InterPro"/>
</dbReference>
<accession>A0A9D1IPC4</accession>
<reference evidence="2" key="2">
    <citation type="journal article" date="2021" name="PeerJ">
        <title>Extensive microbial diversity within the chicken gut microbiome revealed by metagenomics and culture.</title>
        <authorList>
            <person name="Gilroy R."/>
            <person name="Ravi A."/>
            <person name="Getino M."/>
            <person name="Pursley I."/>
            <person name="Horton D.L."/>
            <person name="Alikhan N.F."/>
            <person name="Baker D."/>
            <person name="Gharbi K."/>
            <person name="Hall N."/>
            <person name="Watson M."/>
            <person name="Adriaenssens E.M."/>
            <person name="Foster-Nyarko E."/>
            <person name="Jarju S."/>
            <person name="Secka A."/>
            <person name="Antonio M."/>
            <person name="Oren A."/>
            <person name="Chaudhuri R.R."/>
            <person name="La Ragione R."/>
            <person name="Hildebrand F."/>
            <person name="Pallen M.J."/>
        </authorList>
    </citation>
    <scope>NUCLEOTIDE SEQUENCE</scope>
    <source>
        <strain evidence="2">4509</strain>
    </source>
</reference>
<dbReference type="PANTHER" id="PTHR43792">
    <property type="entry name" value="GNAT FAMILY, PUTATIVE (AFU_ORTHOLOGUE AFUA_3G00765)-RELATED-RELATED"/>
    <property type="match status" value="1"/>
</dbReference>
<sequence>MDLPSCNRDFVLQTPRLLLREMTQQDLPDLEEMLLDPAVMYAYEHTFTQQEVREWLERQQQRYLRDGFGLWAVVYRRTGEMVGQAGLTMQDCQGAAVPEVGYLLKRRFWGRGYAREAALACRDYAFKVLGMEQVYSIIKTDNLPSIRVAEAMGMKPVKEFDARYFNGPVRHILYGVSCRDVSRNISF</sequence>
<protein>
    <submittedName>
        <fullName evidence="2">GNAT family N-acetyltransferase</fullName>
    </submittedName>
</protein>
<dbReference type="InterPro" id="IPR000182">
    <property type="entry name" value="GNAT_dom"/>
</dbReference>
<organism evidence="2 3">
    <name type="scientific">Candidatus Egerieicola faecale</name>
    <dbReference type="NCBI Taxonomy" id="2840774"/>
    <lineage>
        <taxon>Bacteria</taxon>
        <taxon>Bacillati</taxon>
        <taxon>Bacillota</taxon>
        <taxon>Clostridia</taxon>
        <taxon>Eubacteriales</taxon>
        <taxon>Oscillospiraceae</taxon>
        <taxon>Oscillospiraceae incertae sedis</taxon>
        <taxon>Candidatus Egerieicola</taxon>
    </lineage>
</organism>
<feature type="domain" description="N-acetyltransferase" evidence="1">
    <location>
        <begin position="17"/>
        <end position="179"/>
    </location>
</feature>
<dbReference type="InterPro" id="IPR016181">
    <property type="entry name" value="Acyl_CoA_acyltransferase"/>
</dbReference>
<dbReference type="Gene3D" id="3.40.630.30">
    <property type="match status" value="1"/>
</dbReference>
<dbReference type="EMBL" id="DVMX01000002">
    <property type="protein sequence ID" value="HIU40937.1"/>
    <property type="molecule type" value="Genomic_DNA"/>
</dbReference>
<evidence type="ECO:0000259" key="1">
    <source>
        <dbReference type="PROSITE" id="PS51186"/>
    </source>
</evidence>
<reference evidence="2" key="1">
    <citation type="submission" date="2020-10" db="EMBL/GenBank/DDBJ databases">
        <authorList>
            <person name="Gilroy R."/>
        </authorList>
    </citation>
    <scope>NUCLEOTIDE SEQUENCE</scope>
    <source>
        <strain evidence="2">4509</strain>
    </source>
</reference>
<proteinExistence type="predicted"/>
<dbReference type="SUPFAM" id="SSF55729">
    <property type="entry name" value="Acyl-CoA N-acyltransferases (Nat)"/>
    <property type="match status" value="1"/>
</dbReference>
<dbReference type="Pfam" id="PF13302">
    <property type="entry name" value="Acetyltransf_3"/>
    <property type="match status" value="1"/>
</dbReference>
<evidence type="ECO:0000313" key="2">
    <source>
        <dbReference type="EMBL" id="HIU40937.1"/>
    </source>
</evidence>